<reference evidence="3" key="1">
    <citation type="submission" date="2015-01" db="EMBL/GenBank/DDBJ databases">
        <title>Transcriptome Assembly of Fopius arisanus.</title>
        <authorList>
            <person name="Geib S."/>
        </authorList>
    </citation>
    <scope>NUCLEOTIDE SEQUENCE</scope>
</reference>
<name>A0A0C9RDG8_9HYME</name>
<feature type="region of interest" description="Disordered" evidence="1">
    <location>
        <begin position="1"/>
        <end position="35"/>
    </location>
</feature>
<evidence type="ECO:0000256" key="1">
    <source>
        <dbReference type="SAM" id="MobiDB-lite"/>
    </source>
</evidence>
<evidence type="ECO:0000313" key="3">
    <source>
        <dbReference type="EMBL" id="JAG74778.1"/>
    </source>
</evidence>
<dbReference type="AlphaFoldDB" id="A0A0C9RDG8"/>
<dbReference type="EMBL" id="GBYB01005010">
    <property type="protein sequence ID" value="JAG74777.1"/>
    <property type="molecule type" value="Transcribed_RNA"/>
</dbReference>
<accession>A0A0C9RDG8</accession>
<gene>
    <name evidence="3" type="primary">pot1_1</name>
    <name evidence="2" type="synonym">pot1_0</name>
    <name evidence="3" type="ORF">g.21234</name>
    <name evidence="2" type="ORF">g.21236</name>
</gene>
<proteinExistence type="predicted"/>
<feature type="compositionally biased region" description="Basic residues" evidence="1">
    <location>
        <begin position="26"/>
        <end position="35"/>
    </location>
</feature>
<dbReference type="EMBL" id="GBYB01005011">
    <property type="protein sequence ID" value="JAG74778.1"/>
    <property type="molecule type" value="Transcribed_RNA"/>
</dbReference>
<evidence type="ECO:0000313" key="2">
    <source>
        <dbReference type="EMBL" id="JAG74777.1"/>
    </source>
</evidence>
<feature type="compositionally biased region" description="Low complexity" evidence="1">
    <location>
        <begin position="12"/>
        <end position="24"/>
    </location>
</feature>
<feature type="region of interest" description="Disordered" evidence="1">
    <location>
        <begin position="198"/>
        <end position="228"/>
    </location>
</feature>
<sequence length="240" mass="27466">MYYVWGKPSISRPTQTRPTQQPTTSARKREKCKRKRQNLVWSPEEEVWHEPYMVCLHKQFSDPSIRCDSTLELPWKDIALPLSGMRIRPEVRMSLTADDDAKDTEEVEELEKKESTGRMELPWHNLLVADITPQMSPDVGGCDSTVEIPWGQLTFEEPPQIKPPPVERTCSGDDIEVPWNDIMVPQNIIIAGKTRKHPSNLIKRRPGGSDKCQPCNRCSKEQKSNRKLPVSVLKCPGAKR</sequence>
<protein>
    <submittedName>
        <fullName evidence="2">Pot1_0 protein</fullName>
    </submittedName>
    <submittedName>
        <fullName evidence="3">Pot1_1 protein</fullName>
    </submittedName>
</protein>
<organism evidence="3">
    <name type="scientific">Fopius arisanus</name>
    <dbReference type="NCBI Taxonomy" id="64838"/>
    <lineage>
        <taxon>Eukaryota</taxon>
        <taxon>Metazoa</taxon>
        <taxon>Ecdysozoa</taxon>
        <taxon>Arthropoda</taxon>
        <taxon>Hexapoda</taxon>
        <taxon>Insecta</taxon>
        <taxon>Pterygota</taxon>
        <taxon>Neoptera</taxon>
        <taxon>Endopterygota</taxon>
        <taxon>Hymenoptera</taxon>
        <taxon>Apocrita</taxon>
        <taxon>Ichneumonoidea</taxon>
        <taxon>Braconidae</taxon>
        <taxon>Opiinae</taxon>
        <taxon>Fopius</taxon>
    </lineage>
</organism>